<protein>
    <recommendedName>
        <fullName evidence="3">Urease accessory protein UreD</fullName>
    </recommendedName>
</protein>
<dbReference type="RefSeq" id="WP_133284277.1">
    <property type="nucleotide sequence ID" value="NZ_SMSI01000001.1"/>
</dbReference>
<evidence type="ECO:0000256" key="3">
    <source>
        <dbReference type="HAMAP-Rule" id="MF_01384"/>
    </source>
</evidence>
<dbReference type="OrthoDB" id="9798842at2"/>
<dbReference type="PANTHER" id="PTHR33643:SF1">
    <property type="entry name" value="UREASE ACCESSORY PROTEIN D"/>
    <property type="match status" value="1"/>
</dbReference>
<dbReference type="Proteomes" id="UP000295131">
    <property type="component" value="Unassembled WGS sequence"/>
</dbReference>
<dbReference type="InterPro" id="IPR002669">
    <property type="entry name" value="UreD"/>
</dbReference>
<evidence type="ECO:0000256" key="1">
    <source>
        <dbReference type="ARBA" id="ARBA00007177"/>
    </source>
</evidence>
<dbReference type="HAMAP" id="MF_01384">
    <property type="entry name" value="UreD"/>
    <property type="match status" value="1"/>
</dbReference>
<comment type="caution">
    <text evidence="4">The sequence shown here is derived from an EMBL/GenBank/DDBJ whole genome shotgun (WGS) entry which is preliminary data.</text>
</comment>
<evidence type="ECO:0000256" key="2">
    <source>
        <dbReference type="ARBA" id="ARBA00023186"/>
    </source>
</evidence>
<dbReference type="Pfam" id="PF01774">
    <property type="entry name" value="UreD"/>
    <property type="match status" value="1"/>
</dbReference>
<name>A0A4R5PRE0_9HYPH</name>
<proteinExistence type="inferred from homology"/>
<dbReference type="GO" id="GO:0005737">
    <property type="term" value="C:cytoplasm"/>
    <property type="evidence" value="ECO:0007669"/>
    <property type="project" value="UniProtKB-SubCell"/>
</dbReference>
<comment type="subcellular location">
    <subcellularLocation>
        <location evidence="3">Cytoplasm</location>
    </subcellularLocation>
</comment>
<dbReference type="GO" id="GO:0016151">
    <property type="term" value="F:nickel cation binding"/>
    <property type="evidence" value="ECO:0007669"/>
    <property type="project" value="UniProtKB-UniRule"/>
</dbReference>
<gene>
    <name evidence="3" type="primary">ureD</name>
    <name evidence="4" type="ORF">E2A64_05625</name>
</gene>
<comment type="similarity">
    <text evidence="1 3">Belongs to the UreD family.</text>
</comment>
<accession>A0A4R5PRE0</accession>
<dbReference type="AlphaFoldDB" id="A0A4R5PRE0"/>
<comment type="subunit">
    <text evidence="3">UreD, UreF and UreG form a complex that acts as a GTP-hydrolysis-dependent molecular chaperone, activating the urease apoprotein by helping to assemble the nickel containing metallocenter of UreC. The UreE protein probably delivers the nickel.</text>
</comment>
<dbReference type="EMBL" id="SMSI01000001">
    <property type="protein sequence ID" value="TDH39443.1"/>
    <property type="molecule type" value="Genomic_DNA"/>
</dbReference>
<evidence type="ECO:0000313" key="5">
    <source>
        <dbReference type="Proteomes" id="UP000295131"/>
    </source>
</evidence>
<sequence length="268" mass="28418">MQRARGEGRILVKRAGGRTRIDRLFQDGAAKIRVPRPVTPGLEAVLINTAGGLTGGDRMTWACEAAPGTQLTLTTQACEKTYKAADATCAEVGVSLTAGAGASLCWLPQETILFDQARLVRELDIELAADARALIVEPVIFGRKAMGEAVRSGVFRDRWRVRVQGRLVHAEDFSIGPGIEDGLAHAAAAGHARAFATLLLVGPDAEDRLAPARRVINDNGGVSAWTVGQTGKLLARVVAEDGYSLRKTLTPLIGLLNPGAGLPKIWSI</sequence>
<organism evidence="4 5">
    <name type="scientific">Pseudohoeflea suaedae</name>
    <dbReference type="NCBI Taxonomy" id="877384"/>
    <lineage>
        <taxon>Bacteria</taxon>
        <taxon>Pseudomonadati</taxon>
        <taxon>Pseudomonadota</taxon>
        <taxon>Alphaproteobacteria</taxon>
        <taxon>Hyphomicrobiales</taxon>
        <taxon>Rhizobiaceae</taxon>
        <taxon>Pseudohoeflea</taxon>
    </lineage>
</organism>
<reference evidence="4 5" key="1">
    <citation type="journal article" date="2013" name="Int. J. Syst. Evol. Microbiol.">
        <title>Hoeflea suaedae sp. nov., an endophytic bacterium isolated from the root of the halophyte Suaeda maritima.</title>
        <authorList>
            <person name="Chung E.J."/>
            <person name="Park J.A."/>
            <person name="Pramanik P."/>
            <person name="Bibi F."/>
            <person name="Jeon C.O."/>
            <person name="Chung Y.R."/>
        </authorList>
    </citation>
    <scope>NUCLEOTIDE SEQUENCE [LARGE SCALE GENOMIC DNA]</scope>
    <source>
        <strain evidence="4 5">YC6898</strain>
    </source>
</reference>
<keyword evidence="5" id="KW-1185">Reference proteome</keyword>
<keyword evidence="3" id="KW-0996">Nickel insertion</keyword>
<keyword evidence="3" id="KW-0963">Cytoplasm</keyword>
<evidence type="ECO:0000313" key="4">
    <source>
        <dbReference type="EMBL" id="TDH39443.1"/>
    </source>
</evidence>
<dbReference type="PANTHER" id="PTHR33643">
    <property type="entry name" value="UREASE ACCESSORY PROTEIN D"/>
    <property type="match status" value="1"/>
</dbReference>
<keyword evidence="2 3" id="KW-0143">Chaperone</keyword>
<comment type="function">
    <text evidence="3">Required for maturation of urease via the functional incorporation of the urease nickel metallocenter.</text>
</comment>